<evidence type="ECO:0000313" key="1">
    <source>
        <dbReference type="EMBL" id="KAL0267054.1"/>
    </source>
</evidence>
<name>A0AAW2HBK7_9NEOP</name>
<organism evidence="1">
    <name type="scientific">Menopon gallinae</name>
    <name type="common">poultry shaft louse</name>
    <dbReference type="NCBI Taxonomy" id="328185"/>
    <lineage>
        <taxon>Eukaryota</taxon>
        <taxon>Metazoa</taxon>
        <taxon>Ecdysozoa</taxon>
        <taxon>Arthropoda</taxon>
        <taxon>Hexapoda</taxon>
        <taxon>Insecta</taxon>
        <taxon>Pterygota</taxon>
        <taxon>Neoptera</taxon>
        <taxon>Paraneoptera</taxon>
        <taxon>Psocodea</taxon>
        <taxon>Troctomorpha</taxon>
        <taxon>Phthiraptera</taxon>
        <taxon>Amblycera</taxon>
        <taxon>Menoponidae</taxon>
        <taxon>Menopon</taxon>
    </lineage>
</organism>
<dbReference type="EMBL" id="JARGDH010000005">
    <property type="protein sequence ID" value="KAL0267054.1"/>
    <property type="molecule type" value="Genomic_DNA"/>
</dbReference>
<gene>
    <name evidence="1" type="ORF">PYX00_009422</name>
</gene>
<accession>A0AAW2HBK7</accession>
<proteinExistence type="predicted"/>
<protein>
    <submittedName>
        <fullName evidence="1">Uncharacterized protein</fullName>
    </submittedName>
</protein>
<comment type="caution">
    <text evidence="1">The sequence shown here is derived from an EMBL/GenBank/DDBJ whole genome shotgun (WGS) entry which is preliminary data.</text>
</comment>
<reference evidence="1" key="1">
    <citation type="journal article" date="2024" name="Gigascience">
        <title>Chromosome-level genome of the poultry shaft louse Menopon gallinae provides insight into the host-switching and adaptive evolution of parasitic lice.</title>
        <authorList>
            <person name="Xu Y."/>
            <person name="Ma L."/>
            <person name="Liu S."/>
            <person name="Liang Y."/>
            <person name="Liu Q."/>
            <person name="He Z."/>
            <person name="Tian L."/>
            <person name="Duan Y."/>
            <person name="Cai W."/>
            <person name="Li H."/>
            <person name="Song F."/>
        </authorList>
    </citation>
    <scope>NUCLEOTIDE SEQUENCE</scope>
    <source>
        <strain evidence="1">Cailab_2023a</strain>
    </source>
</reference>
<sequence>MYSKAPKPTLRRLFNYGQFLPAGSAGGSVDDGFVLTGSWISPLGLNVRMPPRSSISRTPSIAYREITSLPPETAVQTYIRYIMLEAAQRNHLPVRPLSTAASVRLRHSSCLIAQRRKTEAGGGGNIIPEAKEEVRPFITGEMKEGSEIHITISATVNLHKLSGACKCISMSDIISKAEVTLILEINIFKRRRIINRHHEVYLQFHSPNNYTLLINTIFLQFQNEFPDENRSGRRQTARKYKAALGKALQQSCSSRRPDTAENYFSENVF</sequence>
<dbReference type="AlphaFoldDB" id="A0AAW2HBK7"/>